<dbReference type="GO" id="GO:0008757">
    <property type="term" value="F:S-adenosylmethionine-dependent methyltransferase activity"/>
    <property type="evidence" value="ECO:0007669"/>
    <property type="project" value="UniProtKB-ARBA"/>
</dbReference>
<feature type="region of interest" description="Disordered" evidence="1">
    <location>
        <begin position="297"/>
        <end position="338"/>
    </location>
</feature>
<dbReference type="SUPFAM" id="SSF53335">
    <property type="entry name" value="S-adenosyl-L-methionine-dependent methyltransferases"/>
    <property type="match status" value="1"/>
</dbReference>
<dbReference type="EMBL" id="JAVFHQ010000038">
    <property type="protein sequence ID" value="KAK4542771.1"/>
    <property type="molecule type" value="Genomic_DNA"/>
</dbReference>
<dbReference type="InterPro" id="IPR029063">
    <property type="entry name" value="SAM-dependent_MTases_sf"/>
</dbReference>
<accession>A0AAV9JCA4</accession>
<name>A0AAV9JCA4_9PEZI</name>
<reference evidence="2 3" key="1">
    <citation type="submission" date="2021-11" db="EMBL/GenBank/DDBJ databases">
        <title>Black yeast isolated from Biological Soil Crust.</title>
        <authorList>
            <person name="Kurbessoian T."/>
        </authorList>
    </citation>
    <scope>NUCLEOTIDE SEQUENCE [LARGE SCALE GENOMIC DNA]</scope>
    <source>
        <strain evidence="2 3">CCFEE 5522</strain>
    </source>
</reference>
<feature type="region of interest" description="Disordered" evidence="1">
    <location>
        <begin position="49"/>
        <end position="72"/>
    </location>
</feature>
<gene>
    <name evidence="2" type="ORF">LTR36_006147</name>
</gene>
<dbReference type="AlphaFoldDB" id="A0AAV9JCA4"/>
<keyword evidence="3" id="KW-1185">Reference proteome</keyword>
<dbReference type="PANTHER" id="PTHR14614:SF156">
    <property type="entry name" value="PROTEIN-LYSINE N-METHYLTRANSFERASE EFM2"/>
    <property type="match status" value="1"/>
</dbReference>
<evidence type="ECO:0000313" key="2">
    <source>
        <dbReference type="EMBL" id="KAK4542771.1"/>
    </source>
</evidence>
<dbReference type="Gene3D" id="3.40.50.150">
    <property type="entry name" value="Vaccinia Virus protein VP39"/>
    <property type="match status" value="1"/>
</dbReference>
<proteinExistence type="predicted"/>
<dbReference type="Proteomes" id="UP001324427">
    <property type="component" value="Unassembled WGS sequence"/>
</dbReference>
<organism evidence="2 3">
    <name type="scientific">Oleoguttula mirabilis</name>
    <dbReference type="NCBI Taxonomy" id="1507867"/>
    <lineage>
        <taxon>Eukaryota</taxon>
        <taxon>Fungi</taxon>
        <taxon>Dikarya</taxon>
        <taxon>Ascomycota</taxon>
        <taxon>Pezizomycotina</taxon>
        <taxon>Dothideomycetes</taxon>
        <taxon>Dothideomycetidae</taxon>
        <taxon>Mycosphaerellales</taxon>
        <taxon>Teratosphaeriaceae</taxon>
        <taxon>Oleoguttula</taxon>
    </lineage>
</organism>
<protein>
    <submittedName>
        <fullName evidence="2">Uncharacterized protein</fullName>
    </submittedName>
</protein>
<sequence>MAQPGSMLQLGDLDLGHEEEEPLDVLDLPQLYTKPPSTTLLATLADLASEPPSWDTTPRSTSGVSTPLRRRKRKVRSEGVPAYLTKIIASPLAWIECDAEKERVWEAAAQRLSERSGRAGMGAVSRTFAIPLGVPVIHADADGGGGGGGDTEHPVPAEAEDEEEEDEEEDILHITLHEPALTADNLGLKTWAASYLLAKRLVSLRAQLPPFPFPLPSRIDGIARIAGAHPPSTMRVQVLELGAGTGLVGLAAAAILPADVWLTDLPEIVPNLERNARANAVGIAGLGGGEVRTGVLDWGQPGAFPSSPHGGDDDDAGPANSSRIAEHSDSDSHAHSHPHSFPLILAADPLYSPAHPRLLVRAIGHHLARRRDARVVVEMPVREAYAAERADFRARMGGLGLRVVGEGEEVGFDDWAASGIGGGDGEGELAEVRCWWSVWGWR</sequence>
<feature type="compositionally biased region" description="Polar residues" evidence="1">
    <location>
        <begin position="54"/>
        <end position="65"/>
    </location>
</feature>
<feature type="region of interest" description="Disordered" evidence="1">
    <location>
        <begin position="139"/>
        <end position="165"/>
    </location>
</feature>
<dbReference type="CDD" id="cd02440">
    <property type="entry name" value="AdoMet_MTases"/>
    <property type="match status" value="1"/>
</dbReference>
<evidence type="ECO:0000313" key="3">
    <source>
        <dbReference type="Proteomes" id="UP001324427"/>
    </source>
</evidence>
<dbReference type="InterPro" id="IPR019410">
    <property type="entry name" value="Methyltransf_16"/>
</dbReference>
<evidence type="ECO:0000256" key="1">
    <source>
        <dbReference type="SAM" id="MobiDB-lite"/>
    </source>
</evidence>
<dbReference type="Pfam" id="PF10294">
    <property type="entry name" value="Methyltransf_16"/>
    <property type="match status" value="1"/>
</dbReference>
<feature type="compositionally biased region" description="Basic and acidic residues" evidence="1">
    <location>
        <begin position="324"/>
        <end position="334"/>
    </location>
</feature>
<dbReference type="GO" id="GO:0005829">
    <property type="term" value="C:cytosol"/>
    <property type="evidence" value="ECO:0007669"/>
    <property type="project" value="TreeGrafter"/>
</dbReference>
<comment type="caution">
    <text evidence="2">The sequence shown here is derived from an EMBL/GenBank/DDBJ whole genome shotgun (WGS) entry which is preliminary data.</text>
</comment>
<dbReference type="PANTHER" id="PTHR14614">
    <property type="entry name" value="HEPATOCELLULAR CARCINOMA-ASSOCIATED ANTIGEN"/>
    <property type="match status" value="1"/>
</dbReference>